<gene>
    <name evidence="1" type="ORF">Cch02nite_54310</name>
</gene>
<sequence>MAPPKTHPDSRSVADVVPTDAYAPHDRVWVYRDGQWRAGIVYEASSHAATVICRSPTARGTEVEIRTARYVARRDLIDLSIDALSYV</sequence>
<reference evidence="1 2" key="1">
    <citation type="submission" date="2021-01" db="EMBL/GenBank/DDBJ databases">
        <title>Whole genome shotgun sequence of Catellatospora chokoriensis NBRC 107358.</title>
        <authorList>
            <person name="Komaki H."/>
            <person name="Tamura T."/>
        </authorList>
    </citation>
    <scope>NUCLEOTIDE SEQUENCE [LARGE SCALE GENOMIC DNA]</scope>
    <source>
        <strain evidence="1 2">NBRC 107358</strain>
    </source>
</reference>
<name>A0A8J3K3X3_9ACTN</name>
<proteinExistence type="predicted"/>
<evidence type="ECO:0000313" key="2">
    <source>
        <dbReference type="Proteomes" id="UP000619293"/>
    </source>
</evidence>
<evidence type="ECO:0000313" key="1">
    <source>
        <dbReference type="EMBL" id="GIF91987.1"/>
    </source>
</evidence>
<protein>
    <submittedName>
        <fullName evidence="1">Uncharacterized protein</fullName>
    </submittedName>
</protein>
<accession>A0A8J3K3X3</accession>
<dbReference type="RefSeq" id="WP_191837238.1">
    <property type="nucleotide sequence ID" value="NZ_BAAALB010000001.1"/>
</dbReference>
<dbReference type="AlphaFoldDB" id="A0A8J3K3X3"/>
<comment type="caution">
    <text evidence="1">The sequence shown here is derived from an EMBL/GenBank/DDBJ whole genome shotgun (WGS) entry which is preliminary data.</text>
</comment>
<dbReference type="Proteomes" id="UP000619293">
    <property type="component" value="Unassembled WGS sequence"/>
</dbReference>
<dbReference type="EMBL" id="BONG01000039">
    <property type="protein sequence ID" value="GIF91987.1"/>
    <property type="molecule type" value="Genomic_DNA"/>
</dbReference>
<organism evidence="1 2">
    <name type="scientific">Catellatospora chokoriensis</name>
    <dbReference type="NCBI Taxonomy" id="310353"/>
    <lineage>
        <taxon>Bacteria</taxon>
        <taxon>Bacillati</taxon>
        <taxon>Actinomycetota</taxon>
        <taxon>Actinomycetes</taxon>
        <taxon>Micromonosporales</taxon>
        <taxon>Micromonosporaceae</taxon>
        <taxon>Catellatospora</taxon>
    </lineage>
</organism>
<keyword evidence="2" id="KW-1185">Reference proteome</keyword>